<gene>
    <name evidence="3" type="ORF">EOI86_18740</name>
</gene>
<keyword evidence="4" id="KW-1185">Reference proteome</keyword>
<name>A0A437QK37_9PROT</name>
<dbReference type="AlphaFoldDB" id="A0A437QK37"/>
<sequence length="281" mass="29920">MRFAGRDFLKGAVTASALMVLGSGAAQAATVFDQGFETDTAGWFDENSGWTGSVTRQASGTDGIAAHEGNFYANFQQTDTQGIGVSGAFTRFDGFRDTFPGTYSASAAIYLDTSWAAGEGFDYSVASSGSDGGHQRDFIFHVAKDTSTGSLLVGGSNNTNFDPRQDLENLNHFEVTETGWYIFEHLFREDGGQLAVDLNLYNAASVLLFTETRTNAADTIPGEVGGNRYGWFTNIDIDGGIAVDATQLNISAVPVPAALPLLLSGLGLFGIVGRFRRRAKV</sequence>
<dbReference type="PROSITE" id="PS51318">
    <property type="entry name" value="TAT"/>
    <property type="match status" value="1"/>
</dbReference>
<dbReference type="EMBL" id="SADE01000003">
    <property type="protein sequence ID" value="RVU34876.1"/>
    <property type="molecule type" value="Genomic_DNA"/>
</dbReference>
<evidence type="ECO:0008006" key="5">
    <source>
        <dbReference type="Google" id="ProtNLM"/>
    </source>
</evidence>
<accession>A0A437QK37</accession>
<evidence type="ECO:0000256" key="2">
    <source>
        <dbReference type="SAM" id="SignalP"/>
    </source>
</evidence>
<keyword evidence="2" id="KW-0732">Signal</keyword>
<dbReference type="RefSeq" id="WP_127767115.1">
    <property type="nucleotide sequence ID" value="NZ_SADE01000003.1"/>
</dbReference>
<evidence type="ECO:0000313" key="3">
    <source>
        <dbReference type="EMBL" id="RVU34876.1"/>
    </source>
</evidence>
<protein>
    <recommendedName>
        <fullName evidence="5">VPLPA-CTERM sorting domain-containing protein</fullName>
    </recommendedName>
</protein>
<evidence type="ECO:0000256" key="1">
    <source>
        <dbReference type="SAM" id="Phobius"/>
    </source>
</evidence>
<proteinExistence type="predicted"/>
<feature type="signal peptide" evidence="2">
    <location>
        <begin position="1"/>
        <end position="28"/>
    </location>
</feature>
<keyword evidence="1" id="KW-0812">Transmembrane</keyword>
<organism evidence="3 4">
    <name type="scientific">Hwanghaeella grinnelliae</name>
    <dbReference type="NCBI Taxonomy" id="2500179"/>
    <lineage>
        <taxon>Bacteria</taxon>
        <taxon>Pseudomonadati</taxon>
        <taxon>Pseudomonadota</taxon>
        <taxon>Alphaproteobacteria</taxon>
        <taxon>Rhodospirillales</taxon>
        <taxon>Rhodospirillaceae</taxon>
        <taxon>Hwanghaeella</taxon>
    </lineage>
</organism>
<feature type="chain" id="PRO_5019122781" description="VPLPA-CTERM sorting domain-containing protein" evidence="2">
    <location>
        <begin position="29"/>
        <end position="281"/>
    </location>
</feature>
<keyword evidence="1" id="KW-1133">Transmembrane helix</keyword>
<keyword evidence="1" id="KW-0472">Membrane</keyword>
<reference evidence="4" key="1">
    <citation type="submission" date="2019-01" db="EMBL/GenBank/DDBJ databases">
        <title>Gri0909 isolated from a small marine red alga.</title>
        <authorList>
            <person name="Kim J."/>
            <person name="Jeong S.E."/>
            <person name="Jeon C.O."/>
        </authorList>
    </citation>
    <scope>NUCLEOTIDE SEQUENCE [LARGE SCALE GENOMIC DNA]</scope>
    <source>
        <strain evidence="4">Gri0909</strain>
    </source>
</reference>
<evidence type="ECO:0000313" key="4">
    <source>
        <dbReference type="Proteomes" id="UP000287447"/>
    </source>
</evidence>
<feature type="transmembrane region" description="Helical" evidence="1">
    <location>
        <begin position="257"/>
        <end position="275"/>
    </location>
</feature>
<dbReference type="OrthoDB" id="7762442at2"/>
<dbReference type="Proteomes" id="UP000287447">
    <property type="component" value="Unassembled WGS sequence"/>
</dbReference>
<comment type="caution">
    <text evidence="3">The sequence shown here is derived from an EMBL/GenBank/DDBJ whole genome shotgun (WGS) entry which is preliminary data.</text>
</comment>
<dbReference type="InterPro" id="IPR006311">
    <property type="entry name" value="TAT_signal"/>
</dbReference>